<feature type="compositionally biased region" description="Low complexity" evidence="3">
    <location>
        <begin position="225"/>
        <end position="238"/>
    </location>
</feature>
<evidence type="ECO:0000259" key="4">
    <source>
        <dbReference type="PROSITE" id="PS50961"/>
    </source>
</evidence>
<feature type="compositionally biased region" description="Low complexity" evidence="3">
    <location>
        <begin position="744"/>
        <end position="754"/>
    </location>
</feature>
<dbReference type="SMART" id="SM00715">
    <property type="entry name" value="LA"/>
    <property type="match status" value="1"/>
</dbReference>
<sequence length="1073" mass="118680">MAMAENEGSNGGGDQKEVVSGAPKSPWKATASAVVDSSSSLSPATTASDSDSWPALSDAQQRLPKSISVDSRSSKSPPAAAAAAAAAADGNQPHSPGSAEQQRSNGRGNLKASHKPSGMRQPKMGPKPYPNGVPHFAVPLPYHQPGMPPVFHTMVPVPHIPVHGYVYQPSPGHFPGAETHIMKPGYDTPMQAFTPGDGSFRPPPRAVSNAYDVKTLKRRPEIQDRSSQSNSPRQNQQPFGSEENMHLQPSMGPRPFIRPPFFPAPGFIDGSNFPGPPGALYYIPSAPPGSVRMAYPPFFSPHPLSPGASMISPSTLALRGNIMKQIEYYFSDENLQNDHYLLALMDDHGWVPISIIADFKRVKKMSTDIPFILDALQASSTIEVQGDKVRRHDEWSKWISHKSFPVVHSSPKSLEKTDSALDASNELNDDKEDIFERTNQISARNESVVDYTSLSGDNNNGSVNDAEKNSSNFSSDQGMDSASNNKCTGFGSNNAPIANLCGTLLVESNVCEGHENRIMGLPSDSTVQKLEDLTNDFSSTFMLDEELEFEHKTVNKNISATGRVDDEDEEMVDNDQAVDRLVIVTQNTRMLDESGTIVKGPNTLSCELASAINDGIYFYEQELKARRSNRRNKASTHENRDDNSKSSGAASATLKSRAGNNLSGGCTSEVPGTSNPRRKQNKGFPKQHSNFKQRLFPNSFRNHGTGRNSLGIISESPPSESVGFFFGSTPPDNYGPRPSRLSASPHGSISVGSPPVGSVPKSFPAFQHPSHQLLEENGFKQQLYKKYHKRCLGERKKLGIGCSEEMNTLYRFWSYFLRNLFVDSMYNEFRKLALEDAAANYNYGMECLFRFYSYGLEKEYRDDLYQDFEEFTLDFYNKGNLYGLEKYWAFHHFREVRGQRAPLKKHPDLDRLLREEYRSLGDFNCAKGKSNSFPSKFMIDFECEGDYVHRIWIGLSIPVMAECRSSLSLKKPASQTGYEVGRAHLKRPFFIGVKVSVYLGRLRRGRVRSPEPKPELEPDTGFHDTIPLQSSSSTLFRGLGDMSLGTGPEGLSQPDFGSPNFTITQEEFTRVSP</sequence>
<evidence type="ECO:0000313" key="6">
    <source>
        <dbReference type="Proteomes" id="UP001630127"/>
    </source>
</evidence>
<feature type="region of interest" description="Disordered" evidence="3">
    <location>
        <begin position="196"/>
        <end position="252"/>
    </location>
</feature>
<dbReference type="InterPro" id="IPR006630">
    <property type="entry name" value="La_HTH"/>
</dbReference>
<dbReference type="Pfam" id="PF05383">
    <property type="entry name" value="La"/>
    <property type="match status" value="1"/>
</dbReference>
<evidence type="ECO:0000256" key="1">
    <source>
        <dbReference type="ARBA" id="ARBA00022884"/>
    </source>
</evidence>
<dbReference type="EMBL" id="JBJUIK010000004">
    <property type="protein sequence ID" value="KAL3530103.1"/>
    <property type="molecule type" value="Genomic_DNA"/>
</dbReference>
<feature type="region of interest" description="Disordered" evidence="3">
    <location>
        <begin position="1007"/>
        <end position="1028"/>
    </location>
</feature>
<feature type="region of interest" description="Disordered" evidence="3">
    <location>
        <begin position="627"/>
        <end position="714"/>
    </location>
</feature>
<keyword evidence="6" id="KW-1185">Reference proteome</keyword>
<dbReference type="PROSITE" id="PS50961">
    <property type="entry name" value="HTH_LA"/>
    <property type="match status" value="1"/>
</dbReference>
<reference evidence="5 6" key="1">
    <citation type="submission" date="2024-11" db="EMBL/GenBank/DDBJ databases">
        <title>A near-complete genome assembly of Cinchona calisaya.</title>
        <authorList>
            <person name="Lian D.C."/>
            <person name="Zhao X.W."/>
            <person name="Wei L."/>
        </authorList>
    </citation>
    <scope>NUCLEOTIDE SEQUENCE [LARGE SCALE GENOMIC DNA]</scope>
    <source>
        <tissue evidence="5">Nenye</tissue>
    </source>
</reference>
<dbReference type="Proteomes" id="UP001630127">
    <property type="component" value="Unassembled WGS sequence"/>
</dbReference>
<feature type="compositionally biased region" description="Low complexity" evidence="3">
    <location>
        <begin position="66"/>
        <end position="88"/>
    </location>
</feature>
<feature type="compositionally biased region" description="Polar residues" evidence="3">
    <location>
        <begin position="1059"/>
        <end position="1073"/>
    </location>
</feature>
<dbReference type="InterPro" id="IPR006607">
    <property type="entry name" value="DM15"/>
</dbReference>
<dbReference type="Pfam" id="PF21071">
    <property type="entry name" value="LARP1_HEAT"/>
    <property type="match status" value="1"/>
</dbReference>
<dbReference type="SUPFAM" id="SSF46785">
    <property type="entry name" value="Winged helix' DNA-binding domain"/>
    <property type="match status" value="1"/>
</dbReference>
<accession>A0ABD3AIE4</accession>
<dbReference type="PANTHER" id="PTHR22792">
    <property type="entry name" value="LUPUS LA PROTEIN-RELATED"/>
    <property type="match status" value="1"/>
</dbReference>
<dbReference type="PANTHER" id="PTHR22792:SF101">
    <property type="entry name" value="LA-RELATED PROTEIN 1A"/>
    <property type="match status" value="1"/>
</dbReference>
<evidence type="ECO:0000256" key="2">
    <source>
        <dbReference type="PROSITE-ProRule" id="PRU00332"/>
    </source>
</evidence>
<comment type="caution">
    <text evidence="5">The sequence shown here is derived from an EMBL/GenBank/DDBJ whole genome shotgun (WGS) entry which is preliminary data.</text>
</comment>
<dbReference type="AlphaFoldDB" id="A0ABD3AIE4"/>
<proteinExistence type="predicted"/>
<feature type="compositionally biased region" description="Basic and acidic residues" evidence="3">
    <location>
        <begin position="1008"/>
        <end position="1022"/>
    </location>
</feature>
<feature type="region of interest" description="Disordered" evidence="3">
    <location>
        <begin position="1"/>
        <end position="126"/>
    </location>
</feature>
<feature type="compositionally biased region" description="Basic and acidic residues" evidence="3">
    <location>
        <begin position="214"/>
        <end position="224"/>
    </location>
</feature>
<dbReference type="InterPro" id="IPR036388">
    <property type="entry name" value="WH-like_DNA-bd_sf"/>
</dbReference>
<feature type="region of interest" description="Disordered" evidence="3">
    <location>
        <begin position="1044"/>
        <end position="1073"/>
    </location>
</feature>
<feature type="region of interest" description="Disordered" evidence="3">
    <location>
        <begin position="451"/>
        <end position="481"/>
    </location>
</feature>
<dbReference type="InterPro" id="IPR045180">
    <property type="entry name" value="La_dom_prot"/>
</dbReference>
<evidence type="ECO:0000256" key="3">
    <source>
        <dbReference type="SAM" id="MobiDB-lite"/>
    </source>
</evidence>
<feature type="compositionally biased region" description="Basic and acidic residues" evidence="3">
    <location>
        <begin position="635"/>
        <end position="644"/>
    </location>
</feature>
<feature type="region of interest" description="Disordered" evidence="3">
    <location>
        <begin position="733"/>
        <end position="754"/>
    </location>
</feature>
<dbReference type="InterPro" id="IPR036390">
    <property type="entry name" value="WH_DNA-bd_sf"/>
</dbReference>
<protein>
    <recommendedName>
        <fullName evidence="4">HTH La-type RNA-binding domain-containing protein</fullName>
    </recommendedName>
</protein>
<gene>
    <name evidence="5" type="ORF">ACH5RR_009425</name>
</gene>
<evidence type="ECO:0000313" key="5">
    <source>
        <dbReference type="EMBL" id="KAL3530103.1"/>
    </source>
</evidence>
<dbReference type="SMART" id="SM00684">
    <property type="entry name" value="DM15"/>
    <property type="match status" value="3"/>
</dbReference>
<keyword evidence="1 2" id="KW-0694">RNA-binding</keyword>
<name>A0ABD3AIE4_9GENT</name>
<dbReference type="GO" id="GO:0003723">
    <property type="term" value="F:RNA binding"/>
    <property type="evidence" value="ECO:0007669"/>
    <property type="project" value="UniProtKB-UniRule"/>
</dbReference>
<feature type="compositionally biased region" description="Polar residues" evidence="3">
    <location>
        <begin position="699"/>
        <end position="708"/>
    </location>
</feature>
<dbReference type="CDD" id="cd07323">
    <property type="entry name" value="LAM"/>
    <property type="match status" value="1"/>
</dbReference>
<organism evidence="5 6">
    <name type="scientific">Cinchona calisaya</name>
    <dbReference type="NCBI Taxonomy" id="153742"/>
    <lineage>
        <taxon>Eukaryota</taxon>
        <taxon>Viridiplantae</taxon>
        <taxon>Streptophyta</taxon>
        <taxon>Embryophyta</taxon>
        <taxon>Tracheophyta</taxon>
        <taxon>Spermatophyta</taxon>
        <taxon>Magnoliopsida</taxon>
        <taxon>eudicotyledons</taxon>
        <taxon>Gunneridae</taxon>
        <taxon>Pentapetalae</taxon>
        <taxon>asterids</taxon>
        <taxon>lamiids</taxon>
        <taxon>Gentianales</taxon>
        <taxon>Rubiaceae</taxon>
        <taxon>Cinchonoideae</taxon>
        <taxon>Cinchoneae</taxon>
        <taxon>Cinchona</taxon>
    </lineage>
</organism>
<feature type="compositionally biased region" description="Polar residues" evidence="3">
    <location>
        <begin position="92"/>
        <end position="107"/>
    </location>
</feature>
<feature type="compositionally biased region" description="Polar residues" evidence="3">
    <location>
        <begin position="645"/>
        <end position="675"/>
    </location>
</feature>
<feature type="compositionally biased region" description="Low complexity" evidence="3">
    <location>
        <begin position="29"/>
        <end position="52"/>
    </location>
</feature>
<dbReference type="Gene3D" id="1.10.10.10">
    <property type="entry name" value="Winged helix-like DNA-binding domain superfamily/Winged helix DNA-binding domain"/>
    <property type="match status" value="1"/>
</dbReference>
<feature type="domain" description="HTH La-type RNA-binding" evidence="4">
    <location>
        <begin position="312"/>
        <end position="401"/>
    </location>
</feature>